<evidence type="ECO:0000256" key="1">
    <source>
        <dbReference type="ARBA" id="ARBA00022741"/>
    </source>
</evidence>
<dbReference type="Pfam" id="PF00012">
    <property type="entry name" value="HSP70"/>
    <property type="match status" value="1"/>
</dbReference>
<proteinExistence type="predicted"/>
<evidence type="ECO:0000313" key="4">
    <source>
        <dbReference type="Proteomes" id="UP000014680"/>
    </source>
</evidence>
<keyword evidence="1" id="KW-0547">Nucleotide-binding</keyword>
<dbReference type="SUPFAM" id="SSF53067">
    <property type="entry name" value="Actin-like ATPase domain"/>
    <property type="match status" value="1"/>
</dbReference>
<dbReference type="PROSITE" id="PS00297">
    <property type="entry name" value="HSP70_1"/>
    <property type="match status" value="1"/>
</dbReference>
<dbReference type="InterPro" id="IPR043129">
    <property type="entry name" value="ATPase_NBD"/>
</dbReference>
<keyword evidence="4" id="KW-1185">Reference proteome</keyword>
<keyword evidence="2" id="KW-0067">ATP-binding</keyword>
<dbReference type="AlphaFoldDB" id="A0A0A1TU13"/>
<accession>A0A0A1TU13</accession>
<dbReference type="RefSeq" id="XP_004182738.1">
    <property type="nucleotide sequence ID" value="XM_004182690.1"/>
</dbReference>
<dbReference type="KEGG" id="eiv:EIN_373470"/>
<protein>
    <submittedName>
        <fullName evidence="3">Heat shock protein, putative</fullName>
    </submittedName>
</protein>
<evidence type="ECO:0000256" key="2">
    <source>
        <dbReference type="ARBA" id="ARBA00022840"/>
    </source>
</evidence>
<dbReference type="Proteomes" id="UP000014680">
    <property type="component" value="Unassembled WGS sequence"/>
</dbReference>
<dbReference type="PANTHER" id="PTHR45639">
    <property type="entry name" value="HSC70CB, ISOFORM G-RELATED"/>
    <property type="match status" value="1"/>
</dbReference>
<evidence type="ECO:0000313" key="3">
    <source>
        <dbReference type="EMBL" id="ELP83392.1"/>
    </source>
</evidence>
<keyword evidence="3" id="KW-0346">Stress response</keyword>
<name>A0A0A1TU13_ENTIV</name>
<reference evidence="3 4" key="1">
    <citation type="submission" date="2012-10" db="EMBL/GenBank/DDBJ databases">
        <authorList>
            <person name="Zafar N."/>
            <person name="Inman J."/>
            <person name="Hall N."/>
            <person name="Lorenzi H."/>
            <person name="Caler E."/>
        </authorList>
    </citation>
    <scope>NUCLEOTIDE SEQUENCE [LARGE SCALE GENOMIC DNA]</scope>
    <source>
        <strain evidence="3 4">IP1</strain>
    </source>
</reference>
<dbReference type="InterPro" id="IPR018181">
    <property type="entry name" value="Heat_shock_70_CS"/>
</dbReference>
<dbReference type="OrthoDB" id="2963168at2759"/>
<dbReference type="GeneID" id="14882480"/>
<dbReference type="InterPro" id="IPR013126">
    <property type="entry name" value="Hsp_70_fam"/>
</dbReference>
<dbReference type="GO" id="GO:0140662">
    <property type="term" value="F:ATP-dependent protein folding chaperone"/>
    <property type="evidence" value="ECO:0007669"/>
    <property type="project" value="InterPro"/>
</dbReference>
<dbReference type="Gene3D" id="3.30.420.40">
    <property type="match status" value="1"/>
</dbReference>
<dbReference type="GO" id="GO:0005524">
    <property type="term" value="F:ATP binding"/>
    <property type="evidence" value="ECO:0007669"/>
    <property type="project" value="UniProtKB-KW"/>
</dbReference>
<feature type="non-terminal residue" evidence="3">
    <location>
        <position position="142"/>
    </location>
</feature>
<organism evidence="3 4">
    <name type="scientific">Entamoeba invadens IP1</name>
    <dbReference type="NCBI Taxonomy" id="370355"/>
    <lineage>
        <taxon>Eukaryota</taxon>
        <taxon>Amoebozoa</taxon>
        <taxon>Evosea</taxon>
        <taxon>Archamoebae</taxon>
        <taxon>Mastigamoebida</taxon>
        <taxon>Entamoebidae</taxon>
        <taxon>Entamoeba</taxon>
    </lineage>
</organism>
<dbReference type="EMBL" id="KB207268">
    <property type="protein sequence ID" value="ELP83392.1"/>
    <property type="molecule type" value="Genomic_DNA"/>
</dbReference>
<sequence>MKVVFGIDLGTTNSAISYFDVQKQKIEEITIDTDHFMPSVVHYPTDSSQPIQCGIAATSVTKNIQNTIQESKRYIGRKVSQEELLLDVSATTNIILSDEGEVLYQITQDKTTKQISPVEVASEILKYLKTAALKRLGFGCDP</sequence>
<gene>
    <name evidence="3" type="ORF">EIN_373470</name>
</gene>
<dbReference type="VEuPathDB" id="AmoebaDB:EIN_373470"/>
<feature type="non-terminal residue" evidence="3">
    <location>
        <position position="1"/>
    </location>
</feature>